<dbReference type="GO" id="GO:0051391">
    <property type="term" value="P:tRNA acetylation"/>
    <property type="evidence" value="ECO:0007669"/>
    <property type="project" value="UniProtKB-UniRule"/>
</dbReference>
<dbReference type="InterPro" id="IPR033442">
    <property type="entry name" value="TmcA_tRNA_bind"/>
</dbReference>
<sequence length="748" mass="84656">MTELDLKWRALQEQMQRQGQRRLLVLSGESQWSEQIVTYLKGVFQGDWITITSNAHDVINTSYTIKTHGVVEPTSAIEPTKSVGLLGREFLHGVFDATCGFNAEALAILAGTLKAGSWLVMRVPVWKQWANLPDEDSSRWNESVGVIPTPRFIQHIQWQLLTSPNCLLWRQETSFHPELLPQTQPWNMPDGNPTISQQLILEQLLQVSQGVWVITAPRGRGKSALAGMLVRQWQGKCWLCAPAKVTTEVIRCYSRGFDHSDTGSSERGPQFWSVDNLLKFLRLKEYQSTDNKSAERKIAADWLLIDEAAAIPIPQLAELIRHFPRVLLTTTVQGYEGTGRGFLLKFCSALPDCHIRELKTPMRWAENDPLETWLDSALLFDNGIDDSRLFSQQAPHFDIEKNLSFNFIEQATWLQQPWLLRQFYGLLTSAHYRTSPLDLRRLLDGNGMTFLAAMSSCVVHDNPQLIGALWMVNEGGLSPALAHEIWAGRRRPRGNLVAQSLAAHSGFPQATTMRSQRVSRIAVQAQYRRLGIAQCLIAQQCQAAHEKNLDFLSVSFGYTAELWALWQKCGFRLVRMGTHLEASSGCYTAMAILPLSEQGIWLAQSAQQQLSRDANGLESLIGFVLPIAHQDDDQLNENDWQELAGFAFAHRPLSASYFALQRLLLANDLALPALRKHLQQKMEIEQCVRDLSLNGRKALLKRWREEAVSALASIDKILARQWKDRVISCDLPSYHLPEANRPHHPMQR</sequence>
<evidence type="ECO:0000313" key="14">
    <source>
        <dbReference type="EMBL" id="PHM29210.1"/>
    </source>
</evidence>
<dbReference type="GO" id="GO:0002101">
    <property type="term" value="P:tRNA wobble cytosine modification"/>
    <property type="evidence" value="ECO:0007669"/>
    <property type="project" value="UniProtKB-UniRule"/>
</dbReference>
<evidence type="ECO:0000256" key="5">
    <source>
        <dbReference type="ARBA" id="ARBA00022741"/>
    </source>
</evidence>
<dbReference type="Gene3D" id="3.40.50.11040">
    <property type="match status" value="1"/>
</dbReference>
<evidence type="ECO:0000256" key="1">
    <source>
        <dbReference type="ARBA" id="ARBA00022490"/>
    </source>
</evidence>
<dbReference type="AlphaFoldDB" id="A0A2D0J453"/>
<dbReference type="InterPro" id="IPR038321">
    <property type="entry name" value="TmcA_C_sf"/>
</dbReference>
<dbReference type="InterPro" id="IPR016181">
    <property type="entry name" value="Acyl_CoA_acyltransferase"/>
</dbReference>
<dbReference type="PANTHER" id="PTHR10925">
    <property type="entry name" value="N-ACETYLTRANSFERASE 10"/>
    <property type="match status" value="1"/>
</dbReference>
<keyword evidence="6 9" id="KW-0067">ATP-binding</keyword>
<dbReference type="InterPro" id="IPR013562">
    <property type="entry name" value="TmcA/NAT10_N"/>
</dbReference>
<evidence type="ECO:0000256" key="3">
    <source>
        <dbReference type="ARBA" id="ARBA00022679"/>
    </source>
</evidence>
<comment type="caution">
    <text evidence="14">The sequence shown here is derived from an EMBL/GenBank/DDBJ whole genome shotgun (WGS) entry which is preliminary data.</text>
</comment>
<organism evidence="14 15">
    <name type="scientific">Xenorhabdus budapestensis</name>
    <dbReference type="NCBI Taxonomy" id="290110"/>
    <lineage>
        <taxon>Bacteria</taxon>
        <taxon>Pseudomonadati</taxon>
        <taxon>Pseudomonadota</taxon>
        <taxon>Gammaproteobacteria</taxon>
        <taxon>Enterobacterales</taxon>
        <taxon>Morganellaceae</taxon>
        <taxon>Xenorhabdus</taxon>
    </lineage>
</organism>
<dbReference type="PANTHER" id="PTHR10925:SF5">
    <property type="entry name" value="RNA CYTIDINE ACETYLTRANSFERASE"/>
    <property type="match status" value="1"/>
</dbReference>
<dbReference type="Gene3D" id="1.20.120.890">
    <property type="entry name" value="tRNA(Met) cytidine acetyltransferase, tail domain"/>
    <property type="match status" value="1"/>
</dbReference>
<evidence type="ECO:0000256" key="2">
    <source>
        <dbReference type="ARBA" id="ARBA00022555"/>
    </source>
</evidence>
<feature type="domain" description="N-acetyltransferase" evidence="12">
    <location>
        <begin position="424"/>
        <end position="532"/>
    </location>
</feature>
<feature type="domain" description="tRNA(Met) cytidine acetyltransferase TmcA tRNA-binding" evidence="13">
    <location>
        <begin position="599"/>
        <end position="716"/>
    </location>
</feature>
<comment type="subcellular location">
    <subcellularLocation>
        <location evidence="9">Cytoplasm</location>
    </subcellularLocation>
</comment>
<dbReference type="Pfam" id="PF05127">
    <property type="entry name" value="NAT10_TcmA_helicase"/>
    <property type="match status" value="1"/>
</dbReference>
<evidence type="ECO:0000256" key="8">
    <source>
        <dbReference type="ARBA" id="ARBA00023315"/>
    </source>
</evidence>
<evidence type="ECO:0000259" key="10">
    <source>
        <dbReference type="Pfam" id="PF05127"/>
    </source>
</evidence>
<dbReference type="InterPro" id="IPR007807">
    <property type="entry name" value="TcmA/NAT10_helicase"/>
</dbReference>
<keyword evidence="8 9" id="KW-0012">Acyltransferase</keyword>
<comment type="catalytic activity">
    <reaction evidence="9">
        <text>cytidine(34) in elongator tRNA(Met) + acetyl-CoA + ATP + H2O = N(4)-acetylcytidine(34) in elongator tRNA(Met) + ADP + phosphate + CoA + H(+)</text>
        <dbReference type="Rhea" id="RHEA:43788"/>
        <dbReference type="Rhea" id="RHEA-COMP:10693"/>
        <dbReference type="Rhea" id="RHEA-COMP:10694"/>
        <dbReference type="ChEBI" id="CHEBI:15377"/>
        <dbReference type="ChEBI" id="CHEBI:15378"/>
        <dbReference type="ChEBI" id="CHEBI:30616"/>
        <dbReference type="ChEBI" id="CHEBI:43474"/>
        <dbReference type="ChEBI" id="CHEBI:57287"/>
        <dbReference type="ChEBI" id="CHEBI:57288"/>
        <dbReference type="ChEBI" id="CHEBI:74900"/>
        <dbReference type="ChEBI" id="CHEBI:82748"/>
        <dbReference type="ChEBI" id="CHEBI:456216"/>
        <dbReference type="EC" id="2.3.1.193"/>
    </reaction>
</comment>
<dbReference type="EMBL" id="NIBS01000002">
    <property type="protein sequence ID" value="PHM29210.1"/>
    <property type="molecule type" value="Genomic_DNA"/>
</dbReference>
<dbReference type="EC" id="2.3.1.193" evidence="9"/>
<comment type="similarity">
    <text evidence="9">Belongs to the TmcA family.</text>
</comment>
<dbReference type="GO" id="GO:1990883">
    <property type="term" value="F:18S rRNA cytidine N-acetyltransferase activity"/>
    <property type="evidence" value="ECO:0007669"/>
    <property type="project" value="TreeGrafter"/>
</dbReference>
<dbReference type="GO" id="GO:0051392">
    <property type="term" value="F:tRNA cytidine N4-acetyltransferase activity"/>
    <property type="evidence" value="ECO:0007669"/>
    <property type="project" value="UniProtKB-UniRule"/>
</dbReference>
<dbReference type="OrthoDB" id="5578851at2"/>
<keyword evidence="1 9" id="KW-0963">Cytoplasm</keyword>
<dbReference type="InterPro" id="IPR000182">
    <property type="entry name" value="GNAT_dom"/>
</dbReference>
<keyword evidence="2 9" id="KW-0820">tRNA-binding</keyword>
<comment type="caution">
    <text evidence="9">Lacks conserved residue(s) required for the propagation of feature annotation.</text>
</comment>
<dbReference type="Pfam" id="PF17176">
    <property type="entry name" value="tRNA_bind_3"/>
    <property type="match status" value="1"/>
</dbReference>
<dbReference type="Gene3D" id="3.40.630.30">
    <property type="match status" value="1"/>
</dbReference>
<accession>A0A2D0J453</accession>
<feature type="binding site" evidence="9">
    <location>
        <position position="561"/>
    </location>
    <ligand>
        <name>acetyl-CoA</name>
        <dbReference type="ChEBI" id="CHEBI:57288"/>
    </ligand>
</feature>
<name>A0A2D0J453_XENBU</name>
<dbReference type="Pfam" id="PF08351">
    <property type="entry name" value="TmcA_N"/>
    <property type="match status" value="1"/>
</dbReference>
<keyword evidence="5 9" id="KW-0547">Nucleotide-binding</keyword>
<proteinExistence type="inferred from homology"/>
<keyword evidence="3 9" id="KW-0808">Transferase</keyword>
<evidence type="ECO:0000259" key="12">
    <source>
        <dbReference type="Pfam" id="PF13718"/>
    </source>
</evidence>
<feature type="binding site" evidence="9">
    <location>
        <position position="197"/>
    </location>
    <ligand>
        <name>ATP</name>
        <dbReference type="ChEBI" id="CHEBI:30616"/>
    </ligand>
</feature>
<evidence type="ECO:0000256" key="6">
    <source>
        <dbReference type="ARBA" id="ARBA00022840"/>
    </source>
</evidence>
<evidence type="ECO:0000259" key="13">
    <source>
        <dbReference type="Pfam" id="PF17176"/>
    </source>
</evidence>
<evidence type="ECO:0000259" key="11">
    <source>
        <dbReference type="Pfam" id="PF08351"/>
    </source>
</evidence>
<dbReference type="InterPro" id="IPR032672">
    <property type="entry name" value="TmcA/NAT10/Kre33"/>
</dbReference>
<dbReference type="Gene3D" id="3.40.50.300">
    <property type="entry name" value="P-loop containing nucleotide triphosphate hydrolases"/>
    <property type="match status" value="1"/>
</dbReference>
<keyword evidence="7 9" id="KW-0694">RNA-binding</keyword>
<comment type="function">
    <text evidence="9">Catalyzes the formation of N(4)-acetylcytidine (ac(4)C) at the wobble position of tRNA(Met), by using acetyl-CoA as an acetyl donor and ATP (or GTP).</text>
</comment>
<reference evidence="14 15" key="1">
    <citation type="journal article" date="2017" name="Nat. Microbiol.">
        <title>Natural product diversity associated with the nematode symbionts Photorhabdus and Xenorhabdus.</title>
        <authorList>
            <person name="Tobias N.J."/>
            <person name="Wolff H."/>
            <person name="Djahanschiri B."/>
            <person name="Grundmann F."/>
            <person name="Kronenwerth M."/>
            <person name="Shi Y.M."/>
            <person name="Simonyi S."/>
            <person name="Grun P."/>
            <person name="Shapiro-Ilan D."/>
            <person name="Pidot S.J."/>
            <person name="Stinear T.P."/>
            <person name="Ebersberger I."/>
            <person name="Bode H.B."/>
        </authorList>
    </citation>
    <scope>NUCLEOTIDE SEQUENCE [LARGE SCALE GENOMIC DNA]</scope>
    <source>
        <strain evidence="14 15">DSM 16342</strain>
    </source>
</reference>
<keyword evidence="4 9" id="KW-0819">tRNA processing</keyword>
<dbReference type="GO" id="GO:0005524">
    <property type="term" value="F:ATP binding"/>
    <property type="evidence" value="ECO:0007669"/>
    <property type="project" value="UniProtKB-UniRule"/>
</dbReference>
<dbReference type="InterPro" id="IPR027417">
    <property type="entry name" value="P-loop_NTPase"/>
</dbReference>
<dbReference type="Pfam" id="PF13718">
    <property type="entry name" value="GNAT_acetyltr_2"/>
    <property type="match status" value="2"/>
</dbReference>
<evidence type="ECO:0000256" key="4">
    <source>
        <dbReference type="ARBA" id="ARBA00022694"/>
    </source>
</evidence>
<dbReference type="RefSeq" id="WP_099134717.1">
    <property type="nucleotide sequence ID" value="NZ_CAWNNJ010000086.1"/>
</dbReference>
<evidence type="ECO:0000256" key="7">
    <source>
        <dbReference type="ARBA" id="ARBA00022884"/>
    </source>
</evidence>
<protein>
    <recommendedName>
        <fullName evidence="9">tRNA(Met) cytidine acetyltransferase TmcA</fullName>
        <ecNumber evidence="9">2.3.1.193</ecNumber>
    </recommendedName>
</protein>
<dbReference type="InterPro" id="IPR024914">
    <property type="entry name" value="tRNA_acetyltr_TmcA"/>
</dbReference>
<evidence type="ECO:0000313" key="15">
    <source>
        <dbReference type="Proteomes" id="UP000225833"/>
    </source>
</evidence>
<feature type="binding site" evidence="9">
    <location>
        <begin position="521"/>
        <end position="523"/>
    </location>
    <ligand>
        <name>acetyl-CoA</name>
        <dbReference type="ChEBI" id="CHEBI:57288"/>
    </ligand>
</feature>
<dbReference type="GO" id="GO:0000049">
    <property type="term" value="F:tRNA binding"/>
    <property type="evidence" value="ECO:0007669"/>
    <property type="project" value="UniProtKB-UniRule"/>
</dbReference>
<dbReference type="GO" id="GO:1904812">
    <property type="term" value="P:rRNA acetylation involved in maturation of SSU-rRNA"/>
    <property type="evidence" value="ECO:0007669"/>
    <property type="project" value="TreeGrafter"/>
</dbReference>
<evidence type="ECO:0000256" key="9">
    <source>
        <dbReference type="HAMAP-Rule" id="MF_01886"/>
    </source>
</evidence>
<dbReference type="SUPFAM" id="SSF52540">
    <property type="entry name" value="P-loop containing nucleoside triphosphate hydrolases"/>
    <property type="match status" value="1"/>
</dbReference>
<feature type="domain" description="N-acetyltransferase" evidence="12">
    <location>
        <begin position="539"/>
        <end position="595"/>
    </location>
</feature>
<feature type="domain" description="TcmA/NAT10 helicase" evidence="10">
    <location>
        <begin position="213"/>
        <end position="381"/>
    </location>
</feature>
<dbReference type="HAMAP" id="MF_01886">
    <property type="entry name" value="tRNA_acetyltr_TmcA"/>
    <property type="match status" value="1"/>
</dbReference>
<feature type="binding site" evidence="9">
    <location>
        <position position="363"/>
    </location>
    <ligand>
        <name>ATP</name>
        <dbReference type="ChEBI" id="CHEBI:30616"/>
    </ligand>
</feature>
<feature type="domain" description="TmcA/NAT10 N-terminal" evidence="11">
    <location>
        <begin position="8"/>
        <end position="171"/>
    </location>
</feature>
<dbReference type="Proteomes" id="UP000225833">
    <property type="component" value="Unassembled WGS sequence"/>
</dbReference>
<dbReference type="SUPFAM" id="SSF55729">
    <property type="entry name" value="Acyl-CoA N-acyltransferases (Nat)"/>
    <property type="match status" value="1"/>
</dbReference>
<gene>
    <name evidence="9" type="primary">tmcA</name>
    <name evidence="14" type="ORF">Xbud_00659</name>
</gene>
<dbReference type="GO" id="GO:0005737">
    <property type="term" value="C:cytoplasm"/>
    <property type="evidence" value="ECO:0007669"/>
    <property type="project" value="UniProtKB-SubCell"/>
</dbReference>